<accession>A0ABQ2P9Z8</accession>
<keyword evidence="1" id="KW-0963">Cytoplasm</keyword>
<dbReference type="InterPro" id="IPR029063">
    <property type="entry name" value="SAM-dependent_MTases_sf"/>
</dbReference>
<organism evidence="2 3">
    <name type="scientific">Silvimonas iriomotensis</name>
    <dbReference type="NCBI Taxonomy" id="449662"/>
    <lineage>
        <taxon>Bacteria</taxon>
        <taxon>Pseudomonadati</taxon>
        <taxon>Pseudomonadota</taxon>
        <taxon>Betaproteobacteria</taxon>
        <taxon>Neisseriales</taxon>
        <taxon>Chitinibacteraceae</taxon>
        <taxon>Silvimonas</taxon>
    </lineage>
</organism>
<dbReference type="CDD" id="cd02440">
    <property type="entry name" value="AdoMet_MTases"/>
    <property type="match status" value="1"/>
</dbReference>
<comment type="caution">
    <text evidence="1">Lacks conserved residue(s) required for the propagation of feature annotation.</text>
</comment>
<comment type="function">
    <text evidence="1">Specifically methylates the guanosine in position 1516 of 16S rRNA.</text>
</comment>
<reference evidence="3" key="1">
    <citation type="journal article" date="2019" name="Int. J. Syst. Evol. Microbiol.">
        <title>The Global Catalogue of Microorganisms (GCM) 10K type strain sequencing project: providing services to taxonomists for standard genome sequencing and annotation.</title>
        <authorList>
            <consortium name="The Broad Institute Genomics Platform"/>
            <consortium name="The Broad Institute Genome Sequencing Center for Infectious Disease"/>
            <person name="Wu L."/>
            <person name="Ma J."/>
        </authorList>
    </citation>
    <scope>NUCLEOTIDE SEQUENCE [LARGE SCALE GENOMIC DNA]</scope>
    <source>
        <strain evidence="3">CGMCC 1.8859</strain>
    </source>
</reference>
<dbReference type="RefSeq" id="WP_188704255.1">
    <property type="nucleotide sequence ID" value="NZ_BMLX01000002.1"/>
</dbReference>
<comment type="subcellular location">
    <subcellularLocation>
        <location evidence="1">Cytoplasm</location>
    </subcellularLocation>
</comment>
<comment type="catalytic activity">
    <reaction evidence="1">
        <text>guanosine(1516) in 16S rRNA + S-adenosyl-L-methionine = N(2)-methylguanosine(1516) in 16S rRNA + S-adenosyl-L-homocysteine + H(+)</text>
        <dbReference type="Rhea" id="RHEA:43220"/>
        <dbReference type="Rhea" id="RHEA-COMP:10412"/>
        <dbReference type="Rhea" id="RHEA-COMP:10413"/>
        <dbReference type="ChEBI" id="CHEBI:15378"/>
        <dbReference type="ChEBI" id="CHEBI:57856"/>
        <dbReference type="ChEBI" id="CHEBI:59789"/>
        <dbReference type="ChEBI" id="CHEBI:74269"/>
        <dbReference type="ChEBI" id="CHEBI:74481"/>
        <dbReference type="EC" id="2.1.1.242"/>
    </reaction>
</comment>
<evidence type="ECO:0000256" key="1">
    <source>
        <dbReference type="HAMAP-Rule" id="MF_01523"/>
    </source>
</evidence>
<dbReference type="GO" id="GO:0032259">
    <property type="term" value="P:methylation"/>
    <property type="evidence" value="ECO:0007669"/>
    <property type="project" value="UniProtKB-KW"/>
</dbReference>
<feature type="binding site" evidence="1">
    <location>
        <position position="170"/>
    </location>
    <ligand>
        <name>S-adenosyl-L-methionine</name>
        <dbReference type="ChEBI" id="CHEBI:59789"/>
    </ligand>
</feature>
<keyword evidence="1" id="KW-0808">Transferase</keyword>
<proteinExistence type="inferred from homology"/>
<dbReference type="PANTHER" id="PTHR36112:SF1">
    <property type="entry name" value="RIBOSOMAL RNA SMALL SUBUNIT METHYLTRANSFERASE J"/>
    <property type="match status" value="1"/>
</dbReference>
<dbReference type="HAMAP" id="MF_01523">
    <property type="entry name" value="16SrRNA_methyltr_J"/>
    <property type="match status" value="1"/>
</dbReference>
<dbReference type="GO" id="GO:0008168">
    <property type="term" value="F:methyltransferase activity"/>
    <property type="evidence" value="ECO:0007669"/>
    <property type="project" value="UniProtKB-KW"/>
</dbReference>
<dbReference type="EC" id="2.1.1.242" evidence="1"/>
<dbReference type="EMBL" id="BMLX01000002">
    <property type="protein sequence ID" value="GGP21487.1"/>
    <property type="molecule type" value="Genomic_DNA"/>
</dbReference>
<keyword evidence="3" id="KW-1185">Reference proteome</keyword>
<feature type="binding site" evidence="1">
    <location>
        <begin position="115"/>
        <end position="116"/>
    </location>
    <ligand>
        <name>S-adenosyl-L-methionine</name>
        <dbReference type="ChEBI" id="CHEBI:59789"/>
    </ligand>
</feature>
<dbReference type="PANTHER" id="PTHR36112">
    <property type="entry name" value="RIBOSOMAL RNA SMALL SUBUNIT METHYLTRANSFERASE J"/>
    <property type="match status" value="1"/>
</dbReference>
<gene>
    <name evidence="1 2" type="primary">rsmJ</name>
    <name evidence="2" type="ORF">GCM10010970_20720</name>
</gene>
<evidence type="ECO:0000313" key="2">
    <source>
        <dbReference type="EMBL" id="GGP21487.1"/>
    </source>
</evidence>
<dbReference type="SUPFAM" id="SSF53335">
    <property type="entry name" value="S-adenosyl-L-methionine-dependent methyltransferases"/>
    <property type="match status" value="1"/>
</dbReference>
<feature type="binding site" evidence="1">
    <location>
        <begin position="99"/>
        <end position="100"/>
    </location>
    <ligand>
        <name>S-adenosyl-L-methionine</name>
        <dbReference type="ChEBI" id="CHEBI:59789"/>
    </ligand>
</feature>
<comment type="similarity">
    <text evidence="1">Belongs to the methyltransferase superfamily. RsmJ family.</text>
</comment>
<dbReference type="Proteomes" id="UP000637267">
    <property type="component" value="Unassembled WGS sequence"/>
</dbReference>
<dbReference type="InterPro" id="IPR007536">
    <property type="entry name" value="16SrRNA_methylTrfase_J"/>
</dbReference>
<keyword evidence="1" id="KW-0698">rRNA processing</keyword>
<sequence length="250" mass="26879">MSVGVLAPADSAGAQLAAQLGLPLLDAAPATGHYLVWERERLALAEVGEKARVEVDLIEGAQAHRRKFGGGRGQPVAKAVGLKSGNTPTVLDATAGLGRDAFVLATLGCTVHLLERNAVACALLADGLRRGLTDPDIALIVSRMRLEHHDARQWLPEQGQPASYDVVYLDPMFPEPDKRARAKKDMHAFQSLIGGDADADVLLAPARKIARQRVVVKRPRTAPWLAGVKPDFSFDGESTRFDAYLPLRDA</sequence>
<dbReference type="Gene3D" id="3.40.50.150">
    <property type="entry name" value="Vaccinia Virus protein VP39"/>
    <property type="match status" value="1"/>
</dbReference>
<name>A0ABQ2P9Z8_9NEIS</name>
<protein>
    <recommendedName>
        <fullName evidence="1">Ribosomal RNA small subunit methyltransferase J</fullName>
        <ecNumber evidence="1">2.1.1.242</ecNumber>
    </recommendedName>
    <alternativeName>
        <fullName evidence="1">16S rRNA m2G1516 methyltransferase</fullName>
    </alternativeName>
    <alternativeName>
        <fullName evidence="1">rRNA (guanine-N(2)-)-methyltransferase</fullName>
    </alternativeName>
</protein>
<dbReference type="Pfam" id="PF04445">
    <property type="entry name" value="SAM_MT"/>
    <property type="match status" value="1"/>
</dbReference>
<evidence type="ECO:0000313" key="3">
    <source>
        <dbReference type="Proteomes" id="UP000637267"/>
    </source>
</evidence>
<keyword evidence="1 2" id="KW-0489">Methyltransferase</keyword>
<keyword evidence="1" id="KW-0949">S-adenosyl-L-methionine</keyword>
<comment type="caution">
    <text evidence="2">The sequence shown here is derived from an EMBL/GenBank/DDBJ whole genome shotgun (WGS) entry which is preliminary data.</text>
</comment>